<feature type="region of interest" description="Disordered" evidence="1">
    <location>
        <begin position="101"/>
        <end position="161"/>
    </location>
</feature>
<evidence type="ECO:0000313" key="4">
    <source>
        <dbReference type="EMBL" id="BBF71323.1"/>
    </source>
</evidence>
<keyword evidence="2" id="KW-0812">Transmembrane</keyword>
<dbReference type="EMBL" id="AP018817">
    <property type="protein sequence ID" value="BBF71323.1"/>
    <property type="molecule type" value="Genomic_DNA"/>
</dbReference>
<reference evidence="4" key="1">
    <citation type="submission" date="2018-07" db="EMBL/GenBank/DDBJ databases">
        <title>Complete genome sequence of Sphingomonas bisphenolicum strain AO1, a bisphenol A degradative bacterium isolated from Japanese farm field.</title>
        <authorList>
            <person name="Murakami M."/>
            <person name="Koh M."/>
            <person name="Koba S."/>
            <person name="Matsumura Y."/>
        </authorList>
    </citation>
    <scope>NUCLEOTIDE SEQUENCE</scope>
    <source>
        <strain evidence="4">AO1</strain>
    </source>
</reference>
<feature type="compositionally biased region" description="Low complexity" evidence="1">
    <location>
        <begin position="118"/>
        <end position="128"/>
    </location>
</feature>
<evidence type="ECO:0000259" key="3">
    <source>
        <dbReference type="PROSITE" id="PS51724"/>
    </source>
</evidence>
<proteinExistence type="predicted"/>
<evidence type="ECO:0000256" key="1">
    <source>
        <dbReference type="SAM" id="MobiDB-lite"/>
    </source>
</evidence>
<dbReference type="InterPro" id="IPR007730">
    <property type="entry name" value="SPOR-like_dom"/>
</dbReference>
<dbReference type="Proteomes" id="UP001059971">
    <property type="component" value="Chromosome 1"/>
</dbReference>
<keyword evidence="2" id="KW-0472">Membrane</keyword>
<keyword evidence="2" id="KW-1133">Transmembrane helix</keyword>
<feature type="domain" description="SPOR" evidence="3">
    <location>
        <begin position="161"/>
        <end position="240"/>
    </location>
</feature>
<name>A0ABN5WMP6_9SPHN</name>
<keyword evidence="5" id="KW-1185">Reference proteome</keyword>
<gene>
    <name evidence="4" type="ORF">SBA_ch1_35230</name>
</gene>
<evidence type="ECO:0000313" key="5">
    <source>
        <dbReference type="Proteomes" id="UP001059971"/>
    </source>
</evidence>
<protein>
    <recommendedName>
        <fullName evidence="3">SPOR domain-containing protein</fullName>
    </recommendedName>
</protein>
<accession>A0ABN5WMP6</accession>
<dbReference type="RefSeq" id="WP_261935366.1">
    <property type="nucleotide sequence ID" value="NZ_AP018817.1"/>
</dbReference>
<feature type="compositionally biased region" description="Basic and acidic residues" evidence="1">
    <location>
        <begin position="106"/>
        <end position="116"/>
    </location>
</feature>
<organism evidence="4 5">
    <name type="scientific">Sphingomonas bisphenolicum</name>
    <dbReference type="NCBI Taxonomy" id="296544"/>
    <lineage>
        <taxon>Bacteria</taxon>
        <taxon>Pseudomonadati</taxon>
        <taxon>Pseudomonadota</taxon>
        <taxon>Alphaproteobacteria</taxon>
        <taxon>Sphingomonadales</taxon>
        <taxon>Sphingomonadaceae</taxon>
        <taxon>Sphingomonas</taxon>
    </lineage>
</organism>
<dbReference type="Pfam" id="PF05036">
    <property type="entry name" value="SPOR"/>
    <property type="match status" value="1"/>
</dbReference>
<dbReference type="PROSITE" id="PS51724">
    <property type="entry name" value="SPOR"/>
    <property type="match status" value="1"/>
</dbReference>
<evidence type="ECO:0000256" key="2">
    <source>
        <dbReference type="SAM" id="Phobius"/>
    </source>
</evidence>
<sequence length="240" mass="24577">MSDYARGRLDLDDEDRLPWLEPAIDDDGDEPISPLRLLGLILLGLALIGAVVAGVWWMQNRNGGGGAGEGRLIAAPTQDYKIAANEADAKKFDGEGDASFAASEGVQRDGRIDPSRVPEAPIAKTAPAPAGPAPAAPNKPAASVTARVTDETGVRPAQAPKAAAGGAMIQLGAYGSASGAKDAWTKLSKRFAYLAPLAMTVEPAQVGGGTVYRLRASAGSQASMICGKLKVAGESCLVVN</sequence>
<feature type="transmembrane region" description="Helical" evidence="2">
    <location>
        <begin position="37"/>
        <end position="57"/>
    </location>
</feature>